<protein>
    <submittedName>
        <fullName evidence="1">Nicotinic acetylcholine receptor subunit beta</fullName>
    </submittedName>
</protein>
<proteinExistence type="predicted"/>
<dbReference type="RefSeq" id="WP_080090335.1">
    <property type="nucleotide sequence ID" value="NZ_MYJC01000002.1"/>
</dbReference>
<name>A0A754ALJ0_SALER</name>
<accession>A0A754ALJ0</accession>
<dbReference type="AlphaFoldDB" id="A0A754ALJ0"/>
<organism evidence="1">
    <name type="scientific">Salmonella enterica</name>
    <name type="common">Salmonella choleraesuis</name>
    <dbReference type="NCBI Taxonomy" id="28901"/>
    <lineage>
        <taxon>Bacteria</taxon>
        <taxon>Pseudomonadati</taxon>
        <taxon>Pseudomonadota</taxon>
        <taxon>Gammaproteobacteria</taxon>
        <taxon>Enterobacterales</taxon>
        <taxon>Enterobacteriaceae</taxon>
        <taxon>Salmonella</taxon>
    </lineage>
</organism>
<comment type="caution">
    <text evidence="1">The sequence shown here is derived from an EMBL/GenBank/DDBJ whole genome shotgun (WGS) entry which is preliminary data.</text>
</comment>
<evidence type="ECO:0000313" key="1">
    <source>
        <dbReference type="EMBL" id="HAF8558843.1"/>
    </source>
</evidence>
<keyword evidence="1" id="KW-0675">Receptor</keyword>
<reference evidence="1" key="2">
    <citation type="submission" date="2020-02" db="EMBL/GenBank/DDBJ databases">
        <authorList>
            <consortium name="NCBI Pathogen Detection Project"/>
        </authorList>
    </citation>
    <scope>NUCLEOTIDE SEQUENCE</scope>
    <source>
        <strain evidence="1">MA.SF_R0213/09</strain>
    </source>
</reference>
<reference evidence="1" key="1">
    <citation type="journal article" date="2018" name="Genome Biol.">
        <title>SKESA: strategic k-mer extension for scrupulous assemblies.</title>
        <authorList>
            <person name="Souvorov A."/>
            <person name="Agarwala R."/>
            <person name="Lipman D.J."/>
        </authorList>
    </citation>
    <scope>NUCLEOTIDE SEQUENCE</scope>
    <source>
        <strain evidence="1">MA.SF_R0213/09</strain>
    </source>
</reference>
<gene>
    <name evidence="1" type="ORF">G5V05_001454</name>
</gene>
<dbReference type="EMBL" id="DAAWMZ010000004">
    <property type="protein sequence ID" value="HAF8558843.1"/>
    <property type="molecule type" value="Genomic_DNA"/>
</dbReference>
<sequence>MIYDIDYQHPAACEAEAMLSRPQAYPEGFTVADRTAERMARARNGLAHVMSNLLPAVEGEQKEEIYHWLSAVLTIVDVTKTDAESGV</sequence>